<dbReference type="STRING" id="1577474.GA0111570_106172"/>
<dbReference type="Gene3D" id="3.30.2010.20">
    <property type="match status" value="1"/>
</dbReference>
<protein>
    <submittedName>
        <fullName evidence="1">Zinicin-like metallopeptidase</fullName>
    </submittedName>
</protein>
<dbReference type="AlphaFoldDB" id="A0A1G6H4M5"/>
<dbReference type="SUPFAM" id="SSF55486">
    <property type="entry name" value="Metalloproteases ('zincins'), catalytic domain"/>
    <property type="match status" value="1"/>
</dbReference>
<accession>A0A1G6H4M5</accession>
<dbReference type="Proteomes" id="UP000199086">
    <property type="component" value="Unassembled WGS sequence"/>
</dbReference>
<organism evidence="1 2">
    <name type="scientific">Raineyella antarctica</name>
    <dbReference type="NCBI Taxonomy" id="1577474"/>
    <lineage>
        <taxon>Bacteria</taxon>
        <taxon>Bacillati</taxon>
        <taxon>Actinomycetota</taxon>
        <taxon>Actinomycetes</taxon>
        <taxon>Propionibacteriales</taxon>
        <taxon>Propionibacteriaceae</taxon>
        <taxon>Raineyella</taxon>
    </lineage>
</organism>
<dbReference type="CDD" id="cd12954">
    <property type="entry name" value="MMP_TTHA0227_like_1"/>
    <property type="match status" value="1"/>
</dbReference>
<sequence>MALPNRWTGRPVRVPRRPDDREFFAQALAEAIATIAKSCPRALEGISVSMADVPDLPAAWRHHSVPLAAAVESPDGRAAEVVVYRRPLQLRAASRDGLRILVRRTLVEQLSVVTGLPTEEIDPEGSPTPDDND</sequence>
<proteinExistence type="predicted"/>
<dbReference type="Pfam" id="PF06262">
    <property type="entry name" value="Zincin_1"/>
    <property type="match status" value="1"/>
</dbReference>
<dbReference type="InterPro" id="IPR038555">
    <property type="entry name" value="Zincin_1_sf"/>
</dbReference>
<evidence type="ECO:0000313" key="2">
    <source>
        <dbReference type="Proteomes" id="UP000199086"/>
    </source>
</evidence>
<dbReference type="EMBL" id="FMYF01000006">
    <property type="protein sequence ID" value="SDB89048.1"/>
    <property type="molecule type" value="Genomic_DNA"/>
</dbReference>
<name>A0A1G6H4M5_9ACTN</name>
<evidence type="ECO:0000313" key="1">
    <source>
        <dbReference type="EMBL" id="SDB89048.1"/>
    </source>
</evidence>
<dbReference type="InterPro" id="IPR010428">
    <property type="entry name" value="Zincin_1"/>
</dbReference>
<reference evidence="1 2" key="1">
    <citation type="submission" date="2016-06" db="EMBL/GenBank/DDBJ databases">
        <authorList>
            <person name="Olsen C.W."/>
            <person name="Carey S."/>
            <person name="Hinshaw L."/>
            <person name="Karasin A.I."/>
        </authorList>
    </citation>
    <scope>NUCLEOTIDE SEQUENCE [LARGE SCALE GENOMIC DNA]</scope>
    <source>
        <strain evidence="1 2">LZ-22</strain>
    </source>
</reference>
<gene>
    <name evidence="1" type="ORF">GA0111570_106172</name>
</gene>
<keyword evidence="2" id="KW-1185">Reference proteome</keyword>